<evidence type="ECO:0000313" key="18">
    <source>
        <dbReference type="Proteomes" id="UP000054563"/>
    </source>
</evidence>
<comment type="similarity">
    <text evidence="2">Belongs to the glycosyl hydrolase 18 family. Chitinase class V subfamily.</text>
</comment>
<keyword evidence="6 14" id="KW-0378">Hydrolase</keyword>
<accession>A0A0J8RY14</accession>
<dbReference type="eggNOG" id="KOG2806">
    <property type="taxonomic scope" value="Eukaryota"/>
</dbReference>
<dbReference type="GO" id="GO:0008843">
    <property type="term" value="F:endochitinase activity"/>
    <property type="evidence" value="ECO:0007669"/>
    <property type="project" value="UniProtKB-EC"/>
</dbReference>
<evidence type="ECO:0000256" key="5">
    <source>
        <dbReference type="ARBA" id="ARBA00022729"/>
    </source>
</evidence>
<dbReference type="PANTHER" id="PTHR11177:SF317">
    <property type="entry name" value="CHITINASE 12-RELATED"/>
    <property type="match status" value="1"/>
</dbReference>
<dbReference type="PROSITE" id="PS51910">
    <property type="entry name" value="GH18_2"/>
    <property type="match status" value="1"/>
</dbReference>
<dbReference type="InterPro" id="IPR029070">
    <property type="entry name" value="Chitinase_insertion_sf"/>
</dbReference>
<evidence type="ECO:0000256" key="10">
    <source>
        <dbReference type="ARBA" id="ARBA00023295"/>
    </source>
</evidence>
<keyword evidence="10 14" id="KW-0326">Glycosidase</keyword>
<dbReference type="VEuPathDB" id="FungiDB:CIHG_07874"/>
<dbReference type="PANTHER" id="PTHR11177">
    <property type="entry name" value="CHITINASE"/>
    <property type="match status" value="1"/>
</dbReference>
<evidence type="ECO:0000256" key="9">
    <source>
        <dbReference type="ARBA" id="ARBA00023277"/>
    </source>
</evidence>
<dbReference type="PROSITE" id="PS01095">
    <property type="entry name" value="GH18_1"/>
    <property type="match status" value="1"/>
</dbReference>
<keyword evidence="9" id="KW-0119">Carbohydrate metabolism</keyword>
<feature type="signal peptide" evidence="15">
    <location>
        <begin position="1"/>
        <end position="17"/>
    </location>
</feature>
<sequence length="433" mass="48034">MRFLIGALLTLQTLVQASSMSIPEARRKVAFAPLFMFTLSTVTAVTVVTDDIQAIYGRGHNPQDLKADQFTHILYAFANIRPSGEVYLSDTWADTDKHYPGDKWDEPGNNVYGCIKQMYLLKKNNRNLKTLLSIGGWTYSPNFKTPASTEEGRKTFADTSLKLMKDLGFDGIDIDWEYPEDEKQANDFVLLLKACREALDAYSAKHPNGKKFLLTIASPAGPQNYNKLKLAEMDKYLDFWNLMAYDFSGSWDKVSGHMSNVFSSTTKPESTPFSSDKAVKDYIKAGVPANKIVLGMPLYGRAFASTDGIGTSFNGVGGGSWENGVWDYKDMPQQGAQVTELEDIAASYSYDKNKRYLISYDTTKIAGKKAEYITKNGMGGGMWWESSSDKTGNESLVGTVVNGFGGTGKLEQRENELSYPESVYDNLKNGMPS</sequence>
<evidence type="ECO:0000256" key="12">
    <source>
        <dbReference type="ARBA" id="ARBA00072353"/>
    </source>
</evidence>
<dbReference type="Gene3D" id="3.20.20.80">
    <property type="entry name" value="Glycosidases"/>
    <property type="match status" value="1"/>
</dbReference>
<keyword evidence="11" id="KW-0624">Polysaccharide degradation</keyword>
<dbReference type="InterPro" id="IPR001579">
    <property type="entry name" value="Glyco_hydro_18_chit_AS"/>
</dbReference>
<dbReference type="AlphaFoldDB" id="A0A0J8RY14"/>
<evidence type="ECO:0000256" key="7">
    <source>
        <dbReference type="ARBA" id="ARBA00023024"/>
    </source>
</evidence>
<dbReference type="GO" id="GO:0005576">
    <property type="term" value="C:extracellular region"/>
    <property type="evidence" value="ECO:0007669"/>
    <property type="project" value="TreeGrafter"/>
</dbReference>
<evidence type="ECO:0000256" key="4">
    <source>
        <dbReference type="ARBA" id="ARBA00022669"/>
    </source>
</evidence>
<evidence type="ECO:0000256" key="3">
    <source>
        <dbReference type="ARBA" id="ARBA00012729"/>
    </source>
</evidence>
<dbReference type="GO" id="GO:0006032">
    <property type="term" value="P:chitin catabolic process"/>
    <property type="evidence" value="ECO:0007669"/>
    <property type="project" value="UniProtKB-KW"/>
</dbReference>
<evidence type="ECO:0000256" key="15">
    <source>
        <dbReference type="SAM" id="SignalP"/>
    </source>
</evidence>
<dbReference type="STRING" id="396776.A0A0J8RY14"/>
<dbReference type="InterPro" id="IPR011583">
    <property type="entry name" value="Chitinase_II/V-like_cat"/>
</dbReference>
<dbReference type="Proteomes" id="UP000054563">
    <property type="component" value="Unassembled WGS sequence"/>
</dbReference>
<proteinExistence type="inferred from homology"/>
<dbReference type="FunFam" id="3.10.50.10:FF:000005">
    <property type="entry name" value="Endochitinase B1"/>
    <property type="match status" value="1"/>
</dbReference>
<gene>
    <name evidence="17" type="ORF">CIHG_07874</name>
</gene>
<keyword evidence="8" id="KW-0325">Glycoprotein</keyword>
<dbReference type="OrthoDB" id="76388at2759"/>
<dbReference type="EMBL" id="DS017018">
    <property type="protein sequence ID" value="KMU90065.1"/>
    <property type="molecule type" value="Genomic_DNA"/>
</dbReference>
<dbReference type="SUPFAM" id="SSF51445">
    <property type="entry name" value="(Trans)glycosidases"/>
    <property type="match status" value="1"/>
</dbReference>
<organism evidence="17 18">
    <name type="scientific">Coccidioides immitis H538.4</name>
    <dbReference type="NCBI Taxonomy" id="396776"/>
    <lineage>
        <taxon>Eukaryota</taxon>
        <taxon>Fungi</taxon>
        <taxon>Dikarya</taxon>
        <taxon>Ascomycota</taxon>
        <taxon>Pezizomycotina</taxon>
        <taxon>Eurotiomycetes</taxon>
        <taxon>Eurotiomycetidae</taxon>
        <taxon>Onygenales</taxon>
        <taxon>Onygenaceae</taxon>
        <taxon>Coccidioides</taxon>
    </lineage>
</organism>
<dbReference type="SUPFAM" id="SSF54556">
    <property type="entry name" value="Chitinase insertion domain"/>
    <property type="match status" value="1"/>
</dbReference>
<dbReference type="EC" id="3.2.1.14" evidence="3"/>
<evidence type="ECO:0000256" key="14">
    <source>
        <dbReference type="RuleBase" id="RU000489"/>
    </source>
</evidence>
<protein>
    <recommendedName>
        <fullName evidence="12">Endochitinase 1</fullName>
        <ecNumber evidence="3">3.2.1.14</ecNumber>
    </recommendedName>
    <alternativeName>
        <fullName evidence="13">Complement-fixation antigen</fullName>
    </alternativeName>
</protein>
<evidence type="ECO:0000256" key="6">
    <source>
        <dbReference type="ARBA" id="ARBA00022801"/>
    </source>
</evidence>
<feature type="domain" description="GH18" evidence="16">
    <location>
        <begin position="44"/>
        <end position="407"/>
    </location>
</feature>
<dbReference type="Pfam" id="PF00704">
    <property type="entry name" value="Glyco_hydro_18"/>
    <property type="match status" value="1"/>
</dbReference>
<feature type="chain" id="PRO_5005308536" description="Endochitinase 1" evidence="15">
    <location>
        <begin position="18"/>
        <end position="433"/>
    </location>
</feature>
<evidence type="ECO:0000256" key="1">
    <source>
        <dbReference type="ARBA" id="ARBA00000822"/>
    </source>
</evidence>
<evidence type="ECO:0000313" key="17">
    <source>
        <dbReference type="EMBL" id="KMU90065.1"/>
    </source>
</evidence>
<dbReference type="InterPro" id="IPR017853">
    <property type="entry name" value="GH"/>
</dbReference>
<keyword evidence="5 15" id="KW-0732">Signal</keyword>
<dbReference type="GO" id="GO:0008061">
    <property type="term" value="F:chitin binding"/>
    <property type="evidence" value="ECO:0007669"/>
    <property type="project" value="UniProtKB-KW"/>
</dbReference>
<dbReference type="FunFam" id="3.20.20.80:FF:000095">
    <property type="entry name" value="Endochitinase B1"/>
    <property type="match status" value="1"/>
</dbReference>
<keyword evidence="4" id="KW-0147">Chitin-binding</keyword>
<comment type="catalytic activity">
    <reaction evidence="1">
        <text>Random endo-hydrolysis of N-acetyl-beta-D-glucosaminide (1-&gt;4)-beta-linkages in chitin and chitodextrins.</text>
        <dbReference type="EC" id="3.2.1.14"/>
    </reaction>
</comment>
<dbReference type="Gene3D" id="3.10.50.10">
    <property type="match status" value="1"/>
</dbReference>
<name>A0A0J8RY14_COCIT</name>
<dbReference type="GO" id="GO:0000272">
    <property type="term" value="P:polysaccharide catabolic process"/>
    <property type="evidence" value="ECO:0007669"/>
    <property type="project" value="UniProtKB-KW"/>
</dbReference>
<dbReference type="InterPro" id="IPR050314">
    <property type="entry name" value="Glycosyl_Hydrlase_18"/>
</dbReference>
<evidence type="ECO:0000259" key="16">
    <source>
        <dbReference type="PROSITE" id="PS51910"/>
    </source>
</evidence>
<dbReference type="CDD" id="cd06548">
    <property type="entry name" value="GH18_chitinase"/>
    <property type="match status" value="1"/>
</dbReference>
<dbReference type="SMART" id="SM00636">
    <property type="entry name" value="Glyco_18"/>
    <property type="match status" value="1"/>
</dbReference>
<evidence type="ECO:0000256" key="11">
    <source>
        <dbReference type="ARBA" id="ARBA00023326"/>
    </source>
</evidence>
<dbReference type="InterPro" id="IPR001223">
    <property type="entry name" value="Glyco_hydro18_cat"/>
</dbReference>
<keyword evidence="7" id="KW-0146">Chitin degradation</keyword>
<evidence type="ECO:0000256" key="8">
    <source>
        <dbReference type="ARBA" id="ARBA00023180"/>
    </source>
</evidence>
<evidence type="ECO:0000256" key="13">
    <source>
        <dbReference type="ARBA" id="ARBA00080375"/>
    </source>
</evidence>
<reference evidence="18" key="1">
    <citation type="journal article" date="2010" name="Genome Res.">
        <title>Population genomic sequencing of Coccidioides fungi reveals recent hybridization and transposon control.</title>
        <authorList>
            <person name="Neafsey D.E."/>
            <person name="Barker B.M."/>
            <person name="Sharpton T.J."/>
            <person name="Stajich J.E."/>
            <person name="Park D.J."/>
            <person name="Whiston E."/>
            <person name="Hung C.-Y."/>
            <person name="McMahan C."/>
            <person name="White J."/>
            <person name="Sykes S."/>
            <person name="Heiman D."/>
            <person name="Young S."/>
            <person name="Zeng Q."/>
            <person name="Abouelleil A."/>
            <person name="Aftuck L."/>
            <person name="Bessette D."/>
            <person name="Brown A."/>
            <person name="FitzGerald M."/>
            <person name="Lui A."/>
            <person name="Macdonald J.P."/>
            <person name="Priest M."/>
            <person name="Orbach M.J."/>
            <person name="Galgiani J.N."/>
            <person name="Kirkland T.N."/>
            <person name="Cole G.T."/>
            <person name="Birren B.W."/>
            <person name="Henn M.R."/>
            <person name="Taylor J.W."/>
            <person name="Rounsley S.D."/>
        </authorList>
    </citation>
    <scope>NUCLEOTIDE SEQUENCE [LARGE SCALE GENOMIC DNA]</scope>
    <source>
        <strain evidence="18">H538.4</strain>
    </source>
</reference>
<evidence type="ECO:0000256" key="2">
    <source>
        <dbReference type="ARBA" id="ARBA00008682"/>
    </source>
</evidence>